<dbReference type="AlphaFoldDB" id="A0AAW1JME5"/>
<comment type="caution">
    <text evidence="1">The sequence shown here is derived from an EMBL/GenBank/DDBJ whole genome shotgun (WGS) entry which is preliminary data.</text>
</comment>
<sequence length="165" mass="17906">MQIGNGEKCKTLGLAWSVSHDALTYSIENSPQDTHITKRMVLSHISQIFDPLGLVAPCTVSIVDSLNITSSTTEANIMQIGNGEKCKTLGLAWSVGHDALTYSIENSPQDTHITKRMVLSHISQIFDPLGLVAPCTVIAKVMLQKLWMEKVAWDEVVPDSIACGG</sequence>
<dbReference type="Proteomes" id="UP001458880">
    <property type="component" value="Unassembled WGS sequence"/>
</dbReference>
<dbReference type="EMBL" id="JASPKY010000353">
    <property type="protein sequence ID" value="KAK9704286.1"/>
    <property type="molecule type" value="Genomic_DNA"/>
</dbReference>
<accession>A0AAW1JME5</accession>
<reference evidence="1 2" key="1">
    <citation type="journal article" date="2024" name="BMC Genomics">
        <title>De novo assembly and annotation of Popillia japonica's genome with initial clues to its potential as an invasive pest.</title>
        <authorList>
            <person name="Cucini C."/>
            <person name="Boschi S."/>
            <person name="Funari R."/>
            <person name="Cardaioli E."/>
            <person name="Iannotti N."/>
            <person name="Marturano G."/>
            <person name="Paoli F."/>
            <person name="Bruttini M."/>
            <person name="Carapelli A."/>
            <person name="Frati F."/>
            <person name="Nardi F."/>
        </authorList>
    </citation>
    <scope>NUCLEOTIDE SEQUENCE [LARGE SCALE GENOMIC DNA]</scope>
    <source>
        <strain evidence="1">DMR45628</strain>
    </source>
</reference>
<evidence type="ECO:0000313" key="1">
    <source>
        <dbReference type="EMBL" id="KAK9704286.1"/>
    </source>
</evidence>
<organism evidence="1 2">
    <name type="scientific">Popillia japonica</name>
    <name type="common">Japanese beetle</name>
    <dbReference type="NCBI Taxonomy" id="7064"/>
    <lineage>
        <taxon>Eukaryota</taxon>
        <taxon>Metazoa</taxon>
        <taxon>Ecdysozoa</taxon>
        <taxon>Arthropoda</taxon>
        <taxon>Hexapoda</taxon>
        <taxon>Insecta</taxon>
        <taxon>Pterygota</taxon>
        <taxon>Neoptera</taxon>
        <taxon>Endopterygota</taxon>
        <taxon>Coleoptera</taxon>
        <taxon>Polyphaga</taxon>
        <taxon>Scarabaeiformia</taxon>
        <taxon>Scarabaeidae</taxon>
        <taxon>Rutelinae</taxon>
        <taxon>Popillia</taxon>
    </lineage>
</organism>
<dbReference type="Pfam" id="PF05380">
    <property type="entry name" value="Peptidase_A17"/>
    <property type="match status" value="2"/>
</dbReference>
<keyword evidence="2" id="KW-1185">Reference proteome</keyword>
<evidence type="ECO:0000313" key="2">
    <source>
        <dbReference type="Proteomes" id="UP001458880"/>
    </source>
</evidence>
<gene>
    <name evidence="1" type="ORF">QE152_g28384</name>
</gene>
<protein>
    <submittedName>
        <fullName evidence="1">Pao retrotransposon peptidase</fullName>
    </submittedName>
</protein>
<proteinExistence type="predicted"/>
<dbReference type="InterPro" id="IPR008042">
    <property type="entry name" value="Retrotrans_Pao"/>
</dbReference>
<dbReference type="PANTHER" id="PTHR47331">
    <property type="entry name" value="PHD-TYPE DOMAIN-CONTAINING PROTEIN"/>
    <property type="match status" value="1"/>
</dbReference>
<name>A0AAW1JME5_POPJA</name>